<evidence type="ECO:0000313" key="1">
    <source>
        <dbReference type="EMBL" id="GAI81995.1"/>
    </source>
</evidence>
<organism evidence="1">
    <name type="scientific">marine sediment metagenome</name>
    <dbReference type="NCBI Taxonomy" id="412755"/>
    <lineage>
        <taxon>unclassified sequences</taxon>
        <taxon>metagenomes</taxon>
        <taxon>ecological metagenomes</taxon>
    </lineage>
</organism>
<comment type="caution">
    <text evidence="1">The sequence shown here is derived from an EMBL/GenBank/DDBJ whole genome shotgun (WGS) entry which is preliminary data.</text>
</comment>
<proteinExistence type="predicted"/>
<reference evidence="1" key="1">
    <citation type="journal article" date="2014" name="Front. Microbiol.">
        <title>High frequency of phylogenetically diverse reductive dehalogenase-homologous genes in deep subseafloor sedimentary metagenomes.</title>
        <authorList>
            <person name="Kawai M."/>
            <person name="Futagami T."/>
            <person name="Toyoda A."/>
            <person name="Takaki Y."/>
            <person name="Nishi S."/>
            <person name="Hori S."/>
            <person name="Arai W."/>
            <person name="Tsubouchi T."/>
            <person name="Morono Y."/>
            <person name="Uchiyama I."/>
            <person name="Ito T."/>
            <person name="Fujiyama A."/>
            <person name="Inagaki F."/>
            <person name="Takami H."/>
        </authorList>
    </citation>
    <scope>NUCLEOTIDE SEQUENCE</scope>
    <source>
        <strain evidence="1">Expedition CK06-06</strain>
    </source>
</reference>
<gene>
    <name evidence="1" type="ORF">S12H4_14430</name>
</gene>
<name>X1T333_9ZZZZ</name>
<sequence length="103" mass="11466">MKMSMSMRYLTPIATRIFFTALHGRVVSRGAGPRPKMEDVFAGLGIRPKSMGGQQLQSALQQAADKCDSLDPSSIRDSRFLHAVLMDNDTFAKRLSEEEIFMA</sequence>
<protein>
    <submittedName>
        <fullName evidence="1">Uncharacterized protein</fullName>
    </submittedName>
</protein>
<dbReference type="AlphaFoldDB" id="X1T333"/>
<accession>X1T333</accession>
<feature type="non-terminal residue" evidence="1">
    <location>
        <position position="103"/>
    </location>
</feature>
<dbReference type="EMBL" id="BARW01006882">
    <property type="protein sequence ID" value="GAI81995.1"/>
    <property type="molecule type" value="Genomic_DNA"/>
</dbReference>